<evidence type="ECO:0000313" key="14">
    <source>
        <dbReference type="EMBL" id="QHQ63370.1"/>
    </source>
</evidence>
<evidence type="ECO:0000256" key="11">
    <source>
        <dbReference type="ARBA" id="ARBA00023136"/>
    </source>
</evidence>
<dbReference type="PIRSF" id="PIRSF006603">
    <property type="entry name" value="DinF"/>
    <property type="match status" value="1"/>
</dbReference>
<dbReference type="KEGG" id="anr:Ana3638_23470"/>
<dbReference type="GO" id="GO:0042910">
    <property type="term" value="F:xenobiotic transmembrane transporter activity"/>
    <property type="evidence" value="ECO:0007669"/>
    <property type="project" value="InterPro"/>
</dbReference>
<dbReference type="InterPro" id="IPR002528">
    <property type="entry name" value="MATE_fam"/>
</dbReference>
<keyword evidence="5" id="KW-0813">Transport</keyword>
<keyword evidence="6" id="KW-0050">Antiport</keyword>
<evidence type="ECO:0000256" key="7">
    <source>
        <dbReference type="ARBA" id="ARBA00022475"/>
    </source>
</evidence>
<keyword evidence="9 13" id="KW-1133">Transmembrane helix</keyword>
<dbReference type="AlphaFoldDB" id="A0A6P1TQ45"/>
<sequence>MKDLTQGNVFKTIFYFSLPILAGNIFQQLYNITDSIIVGNFLGKESLAAVGFSYQINFLLIALSMGISLGASVLISRYYGAKELQLVKKVVDTGFLFSIILSIIISISGVCLSYKILVFFQVPENLLAIANTYLKIIFIGVIPTFAYNSLTNILRGVGDSKTPTNILIISTFINIVLVILFVKVVRLGVAGAAIATVISQFFSFIVCMLYMVRRYPELSIHFFSLQFDCHELKKSVVIGMPAMLQTVFISVGFMTIQYLINGFGTDCMAAFAAASKVDSFAEMPALNLGQAMTNFTAQNFGARKKDRIIRGGKSALTMGISISGLLSIIIFLFPSFFISLFNRDPGVVQIGIGYLRTVSVFYLVFAAMQILNGLLLGYGKSFVPMLASIGSLCLLQVPVAILLSRTDLIYNGIWIAAPVGWIGGLLIRSLYFRYIAKNC</sequence>
<dbReference type="RefSeq" id="WP_161840192.1">
    <property type="nucleotide sequence ID" value="NZ_CP048000.1"/>
</dbReference>
<evidence type="ECO:0000256" key="4">
    <source>
        <dbReference type="ARBA" id="ARBA00020268"/>
    </source>
</evidence>
<feature type="transmembrane region" description="Helical" evidence="13">
    <location>
        <begin position="95"/>
        <end position="120"/>
    </location>
</feature>
<dbReference type="NCBIfam" id="TIGR00797">
    <property type="entry name" value="matE"/>
    <property type="match status" value="1"/>
</dbReference>
<organism evidence="14 15">
    <name type="scientific">Anaerocolumna sedimenticola</name>
    <dbReference type="NCBI Taxonomy" id="2696063"/>
    <lineage>
        <taxon>Bacteria</taxon>
        <taxon>Bacillati</taxon>
        <taxon>Bacillota</taxon>
        <taxon>Clostridia</taxon>
        <taxon>Lachnospirales</taxon>
        <taxon>Lachnospiraceae</taxon>
        <taxon>Anaerocolumna</taxon>
    </lineage>
</organism>
<evidence type="ECO:0000313" key="15">
    <source>
        <dbReference type="Proteomes" id="UP000464314"/>
    </source>
</evidence>
<feature type="transmembrane region" description="Helical" evidence="13">
    <location>
        <begin position="315"/>
        <end position="341"/>
    </location>
</feature>
<evidence type="ECO:0000256" key="2">
    <source>
        <dbReference type="ARBA" id="ARBA00004651"/>
    </source>
</evidence>
<evidence type="ECO:0000256" key="9">
    <source>
        <dbReference type="ARBA" id="ARBA00022989"/>
    </source>
</evidence>
<feature type="transmembrane region" description="Helical" evidence="13">
    <location>
        <begin position="382"/>
        <end position="402"/>
    </location>
</feature>
<evidence type="ECO:0000256" key="8">
    <source>
        <dbReference type="ARBA" id="ARBA00022692"/>
    </source>
</evidence>
<accession>A0A6P1TQ45</accession>
<evidence type="ECO:0000256" key="3">
    <source>
        <dbReference type="ARBA" id="ARBA00010199"/>
    </source>
</evidence>
<proteinExistence type="inferred from homology"/>
<feature type="transmembrane region" description="Helical" evidence="13">
    <location>
        <begin position="166"/>
        <end position="185"/>
    </location>
</feature>
<dbReference type="CDD" id="cd13138">
    <property type="entry name" value="MATE_yoeA_like"/>
    <property type="match status" value="1"/>
</dbReference>
<feature type="transmembrane region" description="Helical" evidence="13">
    <location>
        <begin position="132"/>
        <end position="154"/>
    </location>
</feature>
<feature type="transmembrane region" description="Helical" evidence="13">
    <location>
        <begin position="408"/>
        <end position="427"/>
    </location>
</feature>
<comment type="subcellular location">
    <subcellularLocation>
        <location evidence="2">Cell membrane</location>
        <topology evidence="2">Multi-pass membrane protein</topology>
    </subcellularLocation>
</comment>
<evidence type="ECO:0000256" key="1">
    <source>
        <dbReference type="ARBA" id="ARBA00003408"/>
    </source>
</evidence>
<evidence type="ECO:0000256" key="12">
    <source>
        <dbReference type="ARBA" id="ARBA00031636"/>
    </source>
</evidence>
<feature type="transmembrane region" description="Helical" evidence="13">
    <location>
        <begin position="353"/>
        <end position="375"/>
    </location>
</feature>
<dbReference type="GO" id="GO:0005886">
    <property type="term" value="C:plasma membrane"/>
    <property type="evidence" value="ECO:0007669"/>
    <property type="project" value="UniProtKB-SubCell"/>
</dbReference>
<reference evidence="14 15" key="1">
    <citation type="submission" date="2020-01" db="EMBL/GenBank/DDBJ databases">
        <title>Genome analysis of Anaerocolumna sp. CBA3638.</title>
        <authorList>
            <person name="Kim J."/>
            <person name="Roh S.W."/>
        </authorList>
    </citation>
    <scope>NUCLEOTIDE SEQUENCE [LARGE SCALE GENOMIC DNA]</scope>
    <source>
        <strain evidence="14 15">CBA3638</strain>
    </source>
</reference>
<dbReference type="Proteomes" id="UP000464314">
    <property type="component" value="Chromosome"/>
</dbReference>
<keyword evidence="7" id="KW-1003">Cell membrane</keyword>
<keyword evidence="11 13" id="KW-0472">Membrane</keyword>
<evidence type="ECO:0000256" key="6">
    <source>
        <dbReference type="ARBA" id="ARBA00022449"/>
    </source>
</evidence>
<feature type="transmembrane region" description="Helical" evidence="13">
    <location>
        <begin position="191"/>
        <end position="212"/>
    </location>
</feature>
<dbReference type="InterPro" id="IPR048279">
    <property type="entry name" value="MdtK-like"/>
</dbReference>
<keyword evidence="15" id="KW-1185">Reference proteome</keyword>
<evidence type="ECO:0000256" key="10">
    <source>
        <dbReference type="ARBA" id="ARBA00023065"/>
    </source>
</evidence>
<evidence type="ECO:0000256" key="13">
    <source>
        <dbReference type="SAM" id="Phobius"/>
    </source>
</evidence>
<protein>
    <recommendedName>
        <fullName evidence="4">Probable multidrug resistance protein NorM</fullName>
    </recommendedName>
    <alternativeName>
        <fullName evidence="12">Multidrug-efflux transporter</fullName>
    </alternativeName>
</protein>
<dbReference type="GO" id="GO:0015297">
    <property type="term" value="F:antiporter activity"/>
    <property type="evidence" value="ECO:0007669"/>
    <property type="project" value="UniProtKB-KW"/>
</dbReference>
<dbReference type="PANTHER" id="PTHR43298">
    <property type="entry name" value="MULTIDRUG RESISTANCE PROTEIN NORM-RELATED"/>
    <property type="match status" value="1"/>
</dbReference>
<gene>
    <name evidence="14" type="ORF">Ana3638_23470</name>
</gene>
<keyword evidence="8 13" id="KW-0812">Transmembrane</keyword>
<dbReference type="GO" id="GO:0006811">
    <property type="term" value="P:monoatomic ion transport"/>
    <property type="evidence" value="ECO:0007669"/>
    <property type="project" value="UniProtKB-KW"/>
</dbReference>
<dbReference type="Pfam" id="PF01554">
    <property type="entry name" value="MatE"/>
    <property type="match status" value="2"/>
</dbReference>
<evidence type="ECO:0000256" key="5">
    <source>
        <dbReference type="ARBA" id="ARBA00022448"/>
    </source>
</evidence>
<feature type="transmembrane region" description="Helical" evidence="13">
    <location>
        <begin position="52"/>
        <end position="75"/>
    </location>
</feature>
<dbReference type="PANTHER" id="PTHR43298:SF2">
    <property type="entry name" value="FMN_FAD EXPORTER YEEO-RELATED"/>
    <property type="match status" value="1"/>
</dbReference>
<keyword evidence="10" id="KW-0406">Ion transport</keyword>
<dbReference type="EMBL" id="CP048000">
    <property type="protein sequence ID" value="QHQ63370.1"/>
    <property type="molecule type" value="Genomic_DNA"/>
</dbReference>
<comment type="similarity">
    <text evidence="3">Belongs to the multi antimicrobial extrusion (MATE) (TC 2.A.66.1) family.</text>
</comment>
<comment type="function">
    <text evidence="1">Multidrug efflux pump.</text>
</comment>
<name>A0A6P1TQ45_9FIRM</name>
<dbReference type="InterPro" id="IPR050222">
    <property type="entry name" value="MATE_MdtK"/>
</dbReference>